<dbReference type="Proteomes" id="UP001059041">
    <property type="component" value="Linkage Group LG16"/>
</dbReference>
<evidence type="ECO:0000313" key="2">
    <source>
        <dbReference type="EMBL" id="KAI7798601.1"/>
    </source>
</evidence>
<dbReference type="AlphaFoldDB" id="A0A9W7WG97"/>
<dbReference type="InterPro" id="IPR058913">
    <property type="entry name" value="Integrase_dom_put"/>
</dbReference>
<evidence type="ECO:0000259" key="1">
    <source>
        <dbReference type="Pfam" id="PF24764"/>
    </source>
</evidence>
<feature type="domain" description="Integrase core" evidence="1">
    <location>
        <begin position="121"/>
        <end position="298"/>
    </location>
</feature>
<comment type="caution">
    <text evidence="2">The sequence shown here is derived from an EMBL/GenBank/DDBJ whole genome shotgun (WGS) entry which is preliminary data.</text>
</comment>
<dbReference type="EMBL" id="JAFHDT010000016">
    <property type="protein sequence ID" value="KAI7798601.1"/>
    <property type="molecule type" value="Genomic_DNA"/>
</dbReference>
<reference evidence="2" key="1">
    <citation type="submission" date="2021-02" db="EMBL/GenBank/DDBJ databases">
        <title>Comparative genomics reveals that relaxation of natural selection precedes convergent phenotypic evolution of cavefish.</title>
        <authorList>
            <person name="Peng Z."/>
        </authorList>
    </citation>
    <scope>NUCLEOTIDE SEQUENCE</scope>
    <source>
        <tissue evidence="2">Muscle</tissue>
    </source>
</reference>
<protein>
    <recommendedName>
        <fullName evidence="1">Integrase core domain-containing protein</fullName>
    </recommendedName>
</protein>
<proteinExistence type="predicted"/>
<evidence type="ECO:0000313" key="3">
    <source>
        <dbReference type="Proteomes" id="UP001059041"/>
    </source>
</evidence>
<organism evidence="2 3">
    <name type="scientific">Triplophysa rosa</name>
    <name type="common">Cave loach</name>
    <dbReference type="NCBI Taxonomy" id="992332"/>
    <lineage>
        <taxon>Eukaryota</taxon>
        <taxon>Metazoa</taxon>
        <taxon>Chordata</taxon>
        <taxon>Craniata</taxon>
        <taxon>Vertebrata</taxon>
        <taxon>Euteleostomi</taxon>
        <taxon>Actinopterygii</taxon>
        <taxon>Neopterygii</taxon>
        <taxon>Teleostei</taxon>
        <taxon>Ostariophysi</taxon>
        <taxon>Cypriniformes</taxon>
        <taxon>Nemacheilidae</taxon>
        <taxon>Triplophysa</taxon>
    </lineage>
</organism>
<dbReference type="PANTHER" id="PTHR46791">
    <property type="entry name" value="EXPRESSED PROTEIN"/>
    <property type="match status" value="1"/>
</dbReference>
<accession>A0A9W7WG97</accession>
<keyword evidence="3" id="KW-1185">Reference proteome</keyword>
<gene>
    <name evidence="2" type="ORF">IRJ41_008817</name>
</gene>
<name>A0A9W7WG97_TRIRA</name>
<dbReference type="PANTHER" id="PTHR46791:SF13">
    <property type="entry name" value="CLR5 DOMAIN-CONTAINING PROTEIN"/>
    <property type="match status" value="1"/>
</dbReference>
<dbReference type="Pfam" id="PF24764">
    <property type="entry name" value="rva_4"/>
    <property type="match status" value="1"/>
</dbReference>
<sequence length="390" mass="45719">MDRFDLIQYYFDLGLPYKEILYILSVKHGITISLKTLKKILSRNGLFRRKHFDNLFSVVQFVREELQGSGALHGYRWMYSKCKEKGLHVRKEDIRLILSTLDPLGTERRRKRRLHRRSYFSKGPNFVWHVDSYDKLKPFGICINGSIDGFSRKILWLNAYYTSSDPKVIGGYFLETVRALGGSPLILRADMGTENSTIRDMQRYLRRGDADPLAGERSFIYGKSTANQRIESWWGVLRKECVDFWLEYFHQIKDEGNFDGSFLDKNLVLFCFLGLIQEELDSTKDIWNSHLIRPSRNRLVPHGRPDVMYTLPELYNTLDYICLVPGEDCDTCEDQCSHRSAISYCDEDIFTLCSHIMAQHHFRIPKDRYTAFDLYLALRQELTAVLNIVR</sequence>